<reference evidence="7" key="1">
    <citation type="journal article" date="2019" name="Int. J. Syst. Evol. Microbiol.">
        <title>The Global Catalogue of Microorganisms (GCM) 10K type strain sequencing project: providing services to taxonomists for standard genome sequencing and annotation.</title>
        <authorList>
            <consortium name="The Broad Institute Genomics Platform"/>
            <consortium name="The Broad Institute Genome Sequencing Center for Infectious Disease"/>
            <person name="Wu L."/>
            <person name="Ma J."/>
        </authorList>
    </citation>
    <scope>NUCLEOTIDE SEQUENCE [LARGE SCALE GENOMIC DNA]</scope>
    <source>
        <strain evidence="7">CCUG 50873</strain>
    </source>
</reference>
<dbReference type="InterPro" id="IPR036188">
    <property type="entry name" value="FAD/NAD-bd_sf"/>
</dbReference>
<comment type="caution">
    <text evidence="6">The sequence shown here is derived from an EMBL/GenBank/DDBJ whole genome shotgun (WGS) entry which is preliminary data.</text>
</comment>
<dbReference type="InterPro" id="IPR027477">
    <property type="entry name" value="Succ_DH/fumarate_Rdtase_cat_sf"/>
</dbReference>
<dbReference type="PANTHER" id="PTHR43400:SF10">
    <property type="entry name" value="3-OXOSTEROID 1-DEHYDROGENASE"/>
    <property type="match status" value="1"/>
</dbReference>
<sequence length="575" mass="61887">MTSANTSGGSELQSAYDVVVVGSGAAGMSAAITAASRGLSTVLIEKAAHWGGSTSRSGGGVWIPNNSVLRRDGVQDTDAAARQYVKSIVGDVVPEEKIDTYIDRGPEALDFLIDHSEIDLEWVKNYSDYYPEAPGGRLHGRSCEPRPFDTRRLGADAATIHPPYTKAPLNVVVKQSDYRWMSMGLRHWRGPVKMMQVGARTFGAKMTGKRIIGMGAALMSGLLLGVRRAGVPMFLETPLLDLVTENDRVTGVVVEHKGERRTITARRGVVLACGGFEHNEEMRRKYQRDPIGSEWTTGAPSNTGDGITAGLKLGASVSFMEDSWWGPTFMLPRGPWFALAERSLPRSFMVNTRGQRFMNESLPYVEAVHRMYGGEYGQGDGPGENVPAWLVFDQGYRDRYLFAGVPGRQPLPKKWLATGSIIKADSIAELAAKMEVPADALQATVERFNGFAKTGVDEDFHRGESGYDHYYGDITNKPNPGLGELTKAPFWAVKMYPGDLGTKGGIDTDTSGRALRADGSVISGLYAAGNTSSPVMGHTYAGPGATIGPAMVFGYLAALDMAGQGADSVTDARAV</sequence>
<dbReference type="RefSeq" id="WP_253645889.1">
    <property type="nucleotide sequence ID" value="NZ_BAAAMO010000002.1"/>
</dbReference>
<gene>
    <name evidence="6" type="primary">kstD</name>
    <name evidence="6" type="ORF">ACFQ04_10790</name>
</gene>
<name>A0ABW3G6A1_9NOCA</name>
<dbReference type="InterPro" id="IPR050315">
    <property type="entry name" value="FAD-oxidoreductase_2"/>
</dbReference>
<dbReference type="GO" id="GO:0047571">
    <property type="term" value="F:3-oxosteroid 1-dehydrogenase activity"/>
    <property type="evidence" value="ECO:0007669"/>
    <property type="project" value="UniProtKB-EC"/>
</dbReference>
<dbReference type="InterPro" id="IPR003953">
    <property type="entry name" value="FAD-dep_OxRdtase_2_FAD-bd"/>
</dbReference>
<feature type="domain" description="FAD-dependent oxidoreductase 2 FAD-binding" evidence="5">
    <location>
        <begin position="17"/>
        <end position="546"/>
    </location>
</feature>
<dbReference type="Pfam" id="PF00890">
    <property type="entry name" value="FAD_binding_2"/>
    <property type="match status" value="1"/>
</dbReference>
<dbReference type="SUPFAM" id="SSF51905">
    <property type="entry name" value="FAD/NAD(P)-binding domain"/>
    <property type="match status" value="1"/>
</dbReference>
<protein>
    <submittedName>
        <fullName evidence="6">3-oxosteroid 1-dehydrogenase</fullName>
        <ecNumber evidence="6">1.3.99.4</ecNumber>
    </submittedName>
</protein>
<keyword evidence="4 6" id="KW-0560">Oxidoreductase</keyword>
<dbReference type="PRINTS" id="PR00411">
    <property type="entry name" value="PNDRDTASEI"/>
</dbReference>
<evidence type="ECO:0000256" key="2">
    <source>
        <dbReference type="ARBA" id="ARBA00022630"/>
    </source>
</evidence>
<keyword evidence="7" id="KW-1185">Reference proteome</keyword>
<comment type="cofactor">
    <cofactor evidence="1">
        <name>FAD</name>
        <dbReference type="ChEBI" id="CHEBI:57692"/>
    </cofactor>
</comment>
<organism evidence="6 7">
    <name type="scientific">Williamsia deligens</name>
    <dbReference type="NCBI Taxonomy" id="321325"/>
    <lineage>
        <taxon>Bacteria</taxon>
        <taxon>Bacillati</taxon>
        <taxon>Actinomycetota</taxon>
        <taxon>Actinomycetes</taxon>
        <taxon>Mycobacteriales</taxon>
        <taxon>Nocardiaceae</taxon>
        <taxon>Williamsia</taxon>
    </lineage>
</organism>
<evidence type="ECO:0000256" key="3">
    <source>
        <dbReference type="ARBA" id="ARBA00022827"/>
    </source>
</evidence>
<keyword evidence="3" id="KW-0274">FAD</keyword>
<dbReference type="NCBIfam" id="NF005882">
    <property type="entry name" value="PRK07843.1"/>
    <property type="match status" value="1"/>
</dbReference>
<evidence type="ECO:0000313" key="6">
    <source>
        <dbReference type="EMBL" id="MFD0926222.1"/>
    </source>
</evidence>
<evidence type="ECO:0000256" key="1">
    <source>
        <dbReference type="ARBA" id="ARBA00001974"/>
    </source>
</evidence>
<dbReference type="Proteomes" id="UP001597068">
    <property type="component" value="Unassembled WGS sequence"/>
</dbReference>
<dbReference type="Gene3D" id="3.90.700.10">
    <property type="entry name" value="Succinate dehydrogenase/fumarate reductase flavoprotein, catalytic domain"/>
    <property type="match status" value="1"/>
</dbReference>
<dbReference type="SUPFAM" id="SSF56425">
    <property type="entry name" value="Succinate dehydrogenase/fumarate reductase flavoprotein, catalytic domain"/>
    <property type="match status" value="1"/>
</dbReference>
<evidence type="ECO:0000256" key="4">
    <source>
        <dbReference type="ARBA" id="ARBA00023002"/>
    </source>
</evidence>
<dbReference type="EMBL" id="JBHTIL010000001">
    <property type="protein sequence ID" value="MFD0926222.1"/>
    <property type="molecule type" value="Genomic_DNA"/>
</dbReference>
<dbReference type="Gene3D" id="3.50.50.60">
    <property type="entry name" value="FAD/NAD(P)-binding domain"/>
    <property type="match status" value="2"/>
</dbReference>
<accession>A0ABW3G6A1</accession>
<evidence type="ECO:0000259" key="5">
    <source>
        <dbReference type="Pfam" id="PF00890"/>
    </source>
</evidence>
<keyword evidence="2" id="KW-0285">Flavoprotein</keyword>
<proteinExistence type="predicted"/>
<dbReference type="EC" id="1.3.99.4" evidence="6"/>
<evidence type="ECO:0000313" key="7">
    <source>
        <dbReference type="Proteomes" id="UP001597068"/>
    </source>
</evidence>
<dbReference type="PANTHER" id="PTHR43400">
    <property type="entry name" value="FUMARATE REDUCTASE"/>
    <property type="match status" value="1"/>
</dbReference>